<dbReference type="Gene3D" id="3.40.50.1000">
    <property type="entry name" value="HAD superfamily/HAD-like"/>
    <property type="match status" value="1"/>
</dbReference>
<reference evidence="1 2" key="1">
    <citation type="submission" date="2017-05" db="EMBL/GenBank/DDBJ databases">
        <title>Biotechnological potential of actinobacteria isolated from South African environments.</title>
        <authorList>
            <person name="Le Roes-Hill M."/>
            <person name="Prins A."/>
            <person name="Durrell K.A."/>
        </authorList>
    </citation>
    <scope>NUCLEOTIDE SEQUENCE [LARGE SCALE GENOMIC DNA]</scope>
    <source>
        <strain evidence="1">M26</strain>
    </source>
</reference>
<dbReference type="InterPro" id="IPR023198">
    <property type="entry name" value="PGP-like_dom2"/>
</dbReference>
<dbReference type="RefSeq" id="WP_086566664.1">
    <property type="nucleotide sequence ID" value="NZ_NGFP01000002.1"/>
</dbReference>
<protein>
    <recommendedName>
        <fullName evidence="3">Hydrolase</fullName>
    </recommendedName>
</protein>
<name>A0A243RXW0_9ACTN</name>
<proteinExistence type="predicted"/>
<evidence type="ECO:0008006" key="3">
    <source>
        <dbReference type="Google" id="ProtNLM"/>
    </source>
</evidence>
<comment type="caution">
    <text evidence="1">The sequence shown here is derived from an EMBL/GenBank/DDBJ whole genome shotgun (WGS) entry which is preliminary data.</text>
</comment>
<evidence type="ECO:0000313" key="2">
    <source>
        <dbReference type="Proteomes" id="UP000194761"/>
    </source>
</evidence>
<organism evidence="1 2">
    <name type="scientific">Streptosporangium minutum</name>
    <dbReference type="NCBI Taxonomy" id="569862"/>
    <lineage>
        <taxon>Bacteria</taxon>
        <taxon>Bacillati</taxon>
        <taxon>Actinomycetota</taxon>
        <taxon>Actinomycetes</taxon>
        <taxon>Streptosporangiales</taxon>
        <taxon>Streptosporangiaceae</taxon>
        <taxon>Streptosporangium</taxon>
    </lineage>
</organism>
<gene>
    <name evidence="1" type="ORF">CA984_00665</name>
</gene>
<sequence length="106" mass="11409">MTLPTVMDLGRTAAMIFDTDGGITDTARVHAAAWKRGFDAFLRGRAERSGERFRPFAGAGRFGVVVGVDRHGNGGSPRAAGADLVVTDLARPRLHGRRREPLAPRL</sequence>
<keyword evidence="2" id="KW-1185">Reference proteome</keyword>
<accession>A0A243RXW0</accession>
<dbReference type="Gene3D" id="1.10.150.240">
    <property type="entry name" value="Putative phosphatase, domain 2"/>
    <property type="match status" value="1"/>
</dbReference>
<evidence type="ECO:0000313" key="1">
    <source>
        <dbReference type="EMBL" id="OUD00017.1"/>
    </source>
</evidence>
<dbReference type="EMBL" id="NGFP01000002">
    <property type="protein sequence ID" value="OUD00017.1"/>
    <property type="molecule type" value="Genomic_DNA"/>
</dbReference>
<dbReference type="AlphaFoldDB" id="A0A243RXW0"/>
<dbReference type="InterPro" id="IPR023214">
    <property type="entry name" value="HAD_sf"/>
</dbReference>
<dbReference type="Proteomes" id="UP000194761">
    <property type="component" value="Unassembled WGS sequence"/>
</dbReference>